<evidence type="ECO:0000259" key="3">
    <source>
        <dbReference type="PROSITE" id="PS51253"/>
    </source>
</evidence>
<keyword evidence="2" id="KW-0238">DNA-binding</keyword>
<proteinExistence type="predicted"/>
<evidence type="ECO:0000256" key="1">
    <source>
        <dbReference type="ARBA" id="ARBA00004123"/>
    </source>
</evidence>
<dbReference type="Proteomes" id="UP001107558">
    <property type="component" value="Chromosome 2"/>
</dbReference>
<dbReference type="InterPro" id="IPR006600">
    <property type="entry name" value="HTH_CenpB_DNA-bd_dom"/>
</dbReference>
<dbReference type="InterPro" id="IPR009057">
    <property type="entry name" value="Homeodomain-like_sf"/>
</dbReference>
<organism evidence="4 5">
    <name type="scientific">Polypedilum vanderplanki</name>
    <name type="common">Sleeping chironomid midge</name>
    <dbReference type="NCBI Taxonomy" id="319348"/>
    <lineage>
        <taxon>Eukaryota</taxon>
        <taxon>Metazoa</taxon>
        <taxon>Ecdysozoa</taxon>
        <taxon>Arthropoda</taxon>
        <taxon>Hexapoda</taxon>
        <taxon>Insecta</taxon>
        <taxon>Pterygota</taxon>
        <taxon>Neoptera</taxon>
        <taxon>Endopterygota</taxon>
        <taxon>Diptera</taxon>
        <taxon>Nematocera</taxon>
        <taxon>Chironomoidea</taxon>
        <taxon>Chironomidae</taxon>
        <taxon>Chironominae</taxon>
        <taxon>Polypedilum</taxon>
        <taxon>Polypedilum</taxon>
    </lineage>
</organism>
<protein>
    <recommendedName>
        <fullName evidence="3">HTH CENPB-type domain-containing protein</fullName>
    </recommendedName>
</protein>
<dbReference type="Pfam" id="PF03221">
    <property type="entry name" value="HTH_Tnp_Tc5"/>
    <property type="match status" value="1"/>
</dbReference>
<reference evidence="4" key="1">
    <citation type="submission" date="2021-03" db="EMBL/GenBank/DDBJ databases">
        <title>Chromosome level genome of the anhydrobiotic midge Polypedilum vanderplanki.</title>
        <authorList>
            <person name="Yoshida Y."/>
            <person name="Kikawada T."/>
            <person name="Gusev O."/>
        </authorList>
    </citation>
    <scope>NUCLEOTIDE SEQUENCE</scope>
    <source>
        <strain evidence="4">NIAS01</strain>
        <tissue evidence="4">Whole body or cell culture</tissue>
    </source>
</reference>
<evidence type="ECO:0000256" key="2">
    <source>
        <dbReference type="ARBA" id="ARBA00023125"/>
    </source>
</evidence>
<dbReference type="GO" id="GO:0003677">
    <property type="term" value="F:DNA binding"/>
    <property type="evidence" value="ECO:0007669"/>
    <property type="project" value="UniProtKB-KW"/>
</dbReference>
<dbReference type="SMART" id="SM00674">
    <property type="entry name" value="CENPB"/>
    <property type="match status" value="1"/>
</dbReference>
<name>A0A9J6C604_POLVA</name>
<comment type="subcellular location">
    <subcellularLocation>
        <location evidence="1">Nucleus</location>
    </subcellularLocation>
</comment>
<dbReference type="EMBL" id="JADBJN010000002">
    <property type="protein sequence ID" value="KAG5677537.1"/>
    <property type="molecule type" value="Genomic_DNA"/>
</dbReference>
<dbReference type="PROSITE" id="PS51253">
    <property type="entry name" value="HTH_CENPB"/>
    <property type="match status" value="1"/>
</dbReference>
<evidence type="ECO:0000313" key="5">
    <source>
        <dbReference type="Proteomes" id="UP001107558"/>
    </source>
</evidence>
<sequence length="213" mass="25435">MDSQDEDLNQIDEYEDFEYLDEFFLQNEDNTHHTSTNSNTISTNPQVRKSYMNKFKLKVISQYNPNDRTKVLMKIARENNVSVANVKRWYRTREALYDLQRNHEKSVREGRRLQGGGRKETYPELEIKLADWIKMCNHKGIAVKDKYMLNEAKNIAKELSLQNKKYSEFSGSDGWIQNFKRRYNFVSRRITSSRILPENARQKAINLFKMFRD</sequence>
<gene>
    <name evidence="4" type="ORF">PVAND_007289</name>
</gene>
<comment type="caution">
    <text evidence="4">The sequence shown here is derived from an EMBL/GenBank/DDBJ whole genome shotgun (WGS) entry which is preliminary data.</text>
</comment>
<dbReference type="Gene3D" id="1.10.10.60">
    <property type="entry name" value="Homeodomain-like"/>
    <property type="match status" value="1"/>
</dbReference>
<dbReference type="OrthoDB" id="7606881at2759"/>
<dbReference type="GO" id="GO:0005634">
    <property type="term" value="C:nucleus"/>
    <property type="evidence" value="ECO:0007669"/>
    <property type="project" value="UniProtKB-SubCell"/>
</dbReference>
<dbReference type="AlphaFoldDB" id="A0A9J6C604"/>
<evidence type="ECO:0000313" key="4">
    <source>
        <dbReference type="EMBL" id="KAG5677537.1"/>
    </source>
</evidence>
<accession>A0A9J6C604</accession>
<keyword evidence="5" id="KW-1185">Reference proteome</keyword>
<feature type="domain" description="HTH CENPB-type" evidence="3">
    <location>
        <begin position="113"/>
        <end position="189"/>
    </location>
</feature>
<dbReference type="SUPFAM" id="SSF46689">
    <property type="entry name" value="Homeodomain-like"/>
    <property type="match status" value="1"/>
</dbReference>